<comment type="caution">
    <text evidence="2">The sequence shown here is derived from an EMBL/GenBank/DDBJ whole genome shotgun (WGS) entry which is preliminary data.</text>
</comment>
<evidence type="ECO:0000256" key="1">
    <source>
        <dbReference type="SAM" id="MobiDB-lite"/>
    </source>
</evidence>
<reference evidence="2 3" key="1">
    <citation type="submission" date="2019-08" db="EMBL/GenBank/DDBJ databases">
        <title>The genome of the soybean aphid Biotype 1, its phylome, world population structure and adaptation to the North American continent.</title>
        <authorList>
            <person name="Giordano R."/>
            <person name="Donthu R.K."/>
            <person name="Hernandez A.G."/>
            <person name="Wright C.L."/>
            <person name="Zimin A.V."/>
        </authorList>
    </citation>
    <scope>NUCLEOTIDE SEQUENCE [LARGE SCALE GENOMIC DNA]</scope>
    <source>
        <tissue evidence="2">Whole aphids</tissue>
    </source>
</reference>
<feature type="compositionally biased region" description="Polar residues" evidence="1">
    <location>
        <begin position="316"/>
        <end position="325"/>
    </location>
</feature>
<dbReference type="OrthoDB" id="7424185at2759"/>
<feature type="region of interest" description="Disordered" evidence="1">
    <location>
        <begin position="124"/>
        <end position="151"/>
    </location>
</feature>
<name>A0A6G0TF38_APHGL</name>
<dbReference type="AlphaFoldDB" id="A0A6G0TF38"/>
<dbReference type="Proteomes" id="UP000475862">
    <property type="component" value="Unassembled WGS sequence"/>
</dbReference>
<evidence type="ECO:0000313" key="2">
    <source>
        <dbReference type="EMBL" id="KAE9531862.1"/>
    </source>
</evidence>
<organism evidence="2 3">
    <name type="scientific">Aphis glycines</name>
    <name type="common">Soybean aphid</name>
    <dbReference type="NCBI Taxonomy" id="307491"/>
    <lineage>
        <taxon>Eukaryota</taxon>
        <taxon>Metazoa</taxon>
        <taxon>Ecdysozoa</taxon>
        <taxon>Arthropoda</taxon>
        <taxon>Hexapoda</taxon>
        <taxon>Insecta</taxon>
        <taxon>Pterygota</taxon>
        <taxon>Neoptera</taxon>
        <taxon>Paraneoptera</taxon>
        <taxon>Hemiptera</taxon>
        <taxon>Sternorrhyncha</taxon>
        <taxon>Aphidomorpha</taxon>
        <taxon>Aphidoidea</taxon>
        <taxon>Aphididae</taxon>
        <taxon>Aphidini</taxon>
        <taxon>Aphis</taxon>
        <taxon>Aphis</taxon>
    </lineage>
</organism>
<feature type="region of interest" description="Disordered" evidence="1">
    <location>
        <begin position="299"/>
        <end position="345"/>
    </location>
</feature>
<sequence length="557" mass="60023">MESEPVIVVDQENCFNEEDEDIDDVAGNGQGCPDTPPQDPFFLSPFRDMRKHSLPTPQCTSGITASQVRRLSDQGAAGAAAREKAFLATLTKAPGPYTPGRRHSVITISKAPMPLFGRNRRESIAAFPSKGPRVNRRDSAGGATPSPTGSQFNLQLDIMDDIADIKAARKVRMKMWQTEDKEKMCELQSMDGENKQMSRYRNNHYNPKPNSTNRSSVGEGGLLMAMIRRFKEARRYSNIDVCEKIAPPIPARRRASELPPNSTPQAPGKPSTGASQSSGIVCTNTDLLSIMNSLKSSASKALQSTTKGGGGDPRQRVNSKTTDSLPTGGGGGGGGGEGGVGDRRRDVLRSGRSNSVDVANIGATAAMAAAAAGNSTRNWFRKMSTRTATAVTTIGGGQRTDAECAEQRLATASEYVVQKSPVVVTFADERPKVSLLIEPGKQDKHSSAPLSPPLLPPPPPRRVRRGQEARRRGGVGPSHRFGGGRRGAGHGHRGLLGRQEVGRQRGRVADRRRRRAPSRTPAAAAAADVRQARGRRPERGRRPHVRHVDLFVAQRPR</sequence>
<feature type="region of interest" description="Disordered" evidence="1">
    <location>
        <begin position="441"/>
        <end position="557"/>
    </location>
</feature>
<accession>A0A6G0TF38</accession>
<feature type="compositionally biased region" description="Basic residues" evidence="1">
    <location>
        <begin position="532"/>
        <end position="545"/>
    </location>
</feature>
<proteinExistence type="predicted"/>
<protein>
    <submittedName>
        <fullName evidence="2">Uncharacterized protein</fullName>
    </submittedName>
</protein>
<evidence type="ECO:0000313" key="3">
    <source>
        <dbReference type="Proteomes" id="UP000475862"/>
    </source>
</evidence>
<feature type="compositionally biased region" description="Pro residues" evidence="1">
    <location>
        <begin position="450"/>
        <end position="460"/>
    </location>
</feature>
<gene>
    <name evidence="2" type="ORF">AGLY_010064</name>
</gene>
<feature type="compositionally biased region" description="Low complexity" evidence="1">
    <location>
        <begin position="518"/>
        <end position="529"/>
    </location>
</feature>
<dbReference type="EMBL" id="VYZN01000040">
    <property type="protein sequence ID" value="KAE9531862.1"/>
    <property type="molecule type" value="Genomic_DNA"/>
</dbReference>
<keyword evidence="3" id="KW-1185">Reference proteome</keyword>
<feature type="region of interest" description="Disordered" evidence="1">
    <location>
        <begin position="250"/>
        <end position="279"/>
    </location>
</feature>
<feature type="compositionally biased region" description="Basic and acidic residues" evidence="1">
    <location>
        <begin position="500"/>
        <end position="509"/>
    </location>
</feature>
<feature type="compositionally biased region" description="Gly residues" evidence="1">
    <location>
        <begin position="327"/>
        <end position="339"/>
    </location>
</feature>